<dbReference type="Proteomes" id="UP000472755">
    <property type="component" value="Unassembled WGS sequence"/>
</dbReference>
<dbReference type="EMBL" id="WMZU01000046">
    <property type="protein sequence ID" value="MTS29021.1"/>
    <property type="molecule type" value="Genomic_DNA"/>
</dbReference>
<protein>
    <submittedName>
        <fullName evidence="1">DUF4432 family protein</fullName>
    </submittedName>
</protein>
<dbReference type="CDD" id="cd09023">
    <property type="entry name" value="Aldose_epim_Ec_c4013"/>
    <property type="match status" value="1"/>
</dbReference>
<accession>A0A6L6M123</accession>
<dbReference type="Gene3D" id="2.70.98.10">
    <property type="match status" value="1"/>
</dbReference>
<evidence type="ECO:0000313" key="1">
    <source>
        <dbReference type="EMBL" id="MTS29021.1"/>
    </source>
</evidence>
<dbReference type="AlphaFoldDB" id="A0A6L6M123"/>
<dbReference type="RefSeq" id="WP_009326185.1">
    <property type="nucleotide sequence ID" value="NZ_WMZN01000051.1"/>
</dbReference>
<dbReference type="InterPro" id="IPR027839">
    <property type="entry name" value="DUF4432"/>
</dbReference>
<dbReference type="Pfam" id="PF14486">
    <property type="entry name" value="DUF4432"/>
    <property type="match status" value="1"/>
</dbReference>
<sequence>MDKTQLYALTGHLEQVASVRRVVYQDGDAAGLCCAQFRNGPLEFDVMLNKCLDLAQLRYRGINLSFLSNSGLRLGDMCGAMFTAGLDNIHAARTVNNVFYPAHGKLRFVPANDVGLSARFEDNRYIMQASGKVFSAQQFGENAVLHRTIRTEYGIPALTIIDEIENRGFEDMPICLLYHCNAGYPLLSPASRVLFPSKDTMARDDFSRLDGHLVMDEPKAGAPEQVFQHICAATPKGETFGAIINDSLELALVLRWNIRELPLLTQWKSIAAGNYAMALEPCNTGFLGRAEPGEFLSPFAKKLVTLRIEVVEGKAAIADLLCECEALTAQ</sequence>
<evidence type="ECO:0000313" key="2">
    <source>
        <dbReference type="Proteomes" id="UP000472755"/>
    </source>
</evidence>
<gene>
    <name evidence="1" type="ORF">GMD59_17285</name>
</gene>
<comment type="caution">
    <text evidence="1">The sequence shown here is derived from an EMBL/GenBank/DDBJ whole genome shotgun (WGS) entry which is preliminary data.</text>
</comment>
<dbReference type="GO" id="GO:0030246">
    <property type="term" value="F:carbohydrate binding"/>
    <property type="evidence" value="ECO:0007669"/>
    <property type="project" value="InterPro"/>
</dbReference>
<dbReference type="InterPro" id="IPR014718">
    <property type="entry name" value="GH-type_carb-bd"/>
</dbReference>
<proteinExistence type="predicted"/>
<organism evidence="1 2">
    <name type="scientific">Ruthenibacterium lactatiformans</name>
    <dbReference type="NCBI Taxonomy" id="1550024"/>
    <lineage>
        <taxon>Bacteria</taxon>
        <taxon>Bacillati</taxon>
        <taxon>Bacillota</taxon>
        <taxon>Clostridia</taxon>
        <taxon>Eubacteriales</taxon>
        <taxon>Oscillospiraceae</taxon>
        <taxon>Ruthenibacterium</taxon>
    </lineage>
</organism>
<name>A0A6L6M123_9FIRM</name>
<reference evidence="1 2" key="1">
    <citation type="journal article" date="2019" name="Nat. Med.">
        <title>A library of human gut bacterial isolates paired with longitudinal multiomics data enables mechanistic microbiome research.</title>
        <authorList>
            <person name="Poyet M."/>
            <person name="Groussin M."/>
            <person name="Gibbons S.M."/>
            <person name="Avila-Pacheco J."/>
            <person name="Jiang X."/>
            <person name="Kearney S.M."/>
            <person name="Perrotta A.R."/>
            <person name="Berdy B."/>
            <person name="Zhao S."/>
            <person name="Lieberman T.D."/>
            <person name="Swanson P.K."/>
            <person name="Smith M."/>
            <person name="Roesemann S."/>
            <person name="Alexander J.E."/>
            <person name="Rich S.A."/>
            <person name="Livny J."/>
            <person name="Vlamakis H."/>
            <person name="Clish C."/>
            <person name="Bullock K."/>
            <person name="Deik A."/>
            <person name="Scott J."/>
            <person name="Pierce K.A."/>
            <person name="Xavier R.J."/>
            <person name="Alm E.J."/>
        </authorList>
    </citation>
    <scope>NUCLEOTIDE SEQUENCE [LARGE SCALE GENOMIC DNA]</scope>
    <source>
        <strain evidence="1 2">BIOML-A4</strain>
    </source>
</reference>